<sequence>MKPLSILAVAATASAASSGYLKLEFETEQTGHRLRPRQLPEEDLDQNITLGPQRSLYWLNLEIGTPPQPFRLQIDTGSSNLWVPDSGVRQCRNECPGGYFTVDESSTYEVLNPSNPNVFEISYLDGTGASGNFFSDAVTIGESTIDPGVMAIGLATRLQDGIQLENDGQGLVGIGYWINQAGLEYLATEINSPPTLIQALKQKGDINREAYSIYLNDVSNGTGEVILGGVDANQYSGELVALQTLQDPSVAGLIEGLANYTHFEVAVTGIFIDDENGQRLLTEPGFAEPGLLDSGTTITYVSPSLYRTIAQGFGVTNPGIIPCEYRNSNAALVFQFGGEGGPEIRVPLSALIDLDDTSPDNYDDGTPSCYFLLDQFEEPYVMLGNSFMRSGYFVYDLENHVVAIAQASPNATKDDVTALPASGTEIPGCTSTNTYTINSRAATPTVEDVITQPVPDSAGASPTPTFALGDTSQPQTTQSGSGDSGGSGGSEDTGGGSSSAASAGVDAAVWKMMVPVVGVVASLMAL</sequence>
<dbReference type="GeneID" id="28739701"/>
<evidence type="ECO:0000313" key="12">
    <source>
        <dbReference type="Proteomes" id="UP000038010"/>
    </source>
</evidence>
<dbReference type="GO" id="GO:0005886">
    <property type="term" value="C:plasma membrane"/>
    <property type="evidence" value="ECO:0007669"/>
    <property type="project" value="UniProtKB-SubCell"/>
</dbReference>
<keyword evidence="12" id="KW-1185">Reference proteome</keyword>
<evidence type="ECO:0000256" key="7">
    <source>
        <dbReference type="PIRSR" id="PIRSR601461-1"/>
    </source>
</evidence>
<dbReference type="OrthoDB" id="771136at2759"/>
<feature type="region of interest" description="Disordered" evidence="9">
    <location>
        <begin position="412"/>
        <end position="434"/>
    </location>
</feature>
<reference evidence="11 12" key="1">
    <citation type="submission" date="2015-06" db="EMBL/GenBank/DDBJ databases">
        <title>Draft genome of the ant-associated black yeast Phialophora attae CBS 131958.</title>
        <authorList>
            <person name="Moreno L.F."/>
            <person name="Stielow B.J."/>
            <person name="de Hoog S."/>
            <person name="Vicente V.A."/>
            <person name="Weiss V.A."/>
            <person name="de Vries M."/>
            <person name="Cruz L.M."/>
            <person name="Souza E.M."/>
        </authorList>
    </citation>
    <scope>NUCLEOTIDE SEQUENCE [LARGE SCALE GENOMIC DNA]</scope>
    <source>
        <strain evidence="11 12">CBS 131958</strain>
    </source>
</reference>
<evidence type="ECO:0000256" key="9">
    <source>
        <dbReference type="SAM" id="MobiDB-lite"/>
    </source>
</evidence>
<evidence type="ECO:0000256" key="2">
    <source>
        <dbReference type="ARBA" id="ARBA00007447"/>
    </source>
</evidence>
<dbReference type="VEuPathDB" id="FungiDB:AB675_7450"/>
<evidence type="ECO:0000256" key="1">
    <source>
        <dbReference type="ARBA" id="ARBA00004609"/>
    </source>
</evidence>
<dbReference type="PROSITE" id="PS51767">
    <property type="entry name" value="PEPTIDASE_A1"/>
    <property type="match status" value="1"/>
</dbReference>
<keyword evidence="6 8" id="KW-0378">Hydrolase</keyword>
<dbReference type="InterPro" id="IPR021109">
    <property type="entry name" value="Peptidase_aspartic_dom_sf"/>
</dbReference>
<dbReference type="InterPro" id="IPR033876">
    <property type="entry name" value="SAP-like"/>
</dbReference>
<evidence type="ECO:0000256" key="5">
    <source>
        <dbReference type="ARBA" id="ARBA00022750"/>
    </source>
</evidence>
<evidence type="ECO:0000256" key="8">
    <source>
        <dbReference type="RuleBase" id="RU000454"/>
    </source>
</evidence>
<dbReference type="Gene3D" id="2.40.70.10">
    <property type="entry name" value="Acid Proteases"/>
    <property type="match status" value="2"/>
</dbReference>
<accession>A0A0N0NMQ7</accession>
<dbReference type="PRINTS" id="PR00792">
    <property type="entry name" value="PEPSIN"/>
</dbReference>
<feature type="active site" evidence="7">
    <location>
        <position position="75"/>
    </location>
</feature>
<comment type="subcellular location">
    <subcellularLocation>
        <location evidence="1">Cell membrane</location>
        <topology evidence="1">Lipid-anchor</topology>
        <topology evidence="1">GPI-anchor</topology>
    </subcellularLocation>
</comment>
<evidence type="ECO:0000256" key="4">
    <source>
        <dbReference type="ARBA" id="ARBA00022729"/>
    </source>
</evidence>
<feature type="active site" evidence="7">
    <location>
        <position position="293"/>
    </location>
</feature>
<dbReference type="GO" id="GO:0004190">
    <property type="term" value="F:aspartic-type endopeptidase activity"/>
    <property type="evidence" value="ECO:0007669"/>
    <property type="project" value="UniProtKB-KW"/>
</dbReference>
<dbReference type="SUPFAM" id="SSF50630">
    <property type="entry name" value="Acid proteases"/>
    <property type="match status" value="1"/>
</dbReference>
<gene>
    <name evidence="11" type="ORF">AB675_7450</name>
</gene>
<dbReference type="GO" id="GO:0006508">
    <property type="term" value="P:proteolysis"/>
    <property type="evidence" value="ECO:0007669"/>
    <property type="project" value="UniProtKB-KW"/>
</dbReference>
<feature type="domain" description="Peptidase A1" evidence="10">
    <location>
        <begin position="57"/>
        <end position="405"/>
    </location>
</feature>
<keyword evidence="5 8" id="KW-0064">Aspartyl protease</keyword>
<keyword evidence="4" id="KW-0732">Signal</keyword>
<feature type="compositionally biased region" description="Low complexity" evidence="9">
    <location>
        <begin position="469"/>
        <end position="481"/>
    </location>
</feature>
<evidence type="ECO:0000256" key="6">
    <source>
        <dbReference type="ARBA" id="ARBA00022801"/>
    </source>
</evidence>
<protein>
    <submittedName>
        <fullName evidence="11">Putative aspartic-type endopeptidase OPSB</fullName>
    </submittedName>
</protein>
<dbReference type="PANTHER" id="PTHR47966">
    <property type="entry name" value="BETA-SITE APP-CLEAVING ENZYME, ISOFORM A-RELATED"/>
    <property type="match status" value="1"/>
</dbReference>
<dbReference type="PROSITE" id="PS00141">
    <property type="entry name" value="ASP_PROTEASE"/>
    <property type="match status" value="1"/>
</dbReference>
<organism evidence="11 12">
    <name type="scientific">Cyphellophora attinorum</name>
    <dbReference type="NCBI Taxonomy" id="1664694"/>
    <lineage>
        <taxon>Eukaryota</taxon>
        <taxon>Fungi</taxon>
        <taxon>Dikarya</taxon>
        <taxon>Ascomycota</taxon>
        <taxon>Pezizomycotina</taxon>
        <taxon>Eurotiomycetes</taxon>
        <taxon>Chaetothyriomycetidae</taxon>
        <taxon>Chaetothyriales</taxon>
        <taxon>Cyphellophoraceae</taxon>
        <taxon>Cyphellophora</taxon>
    </lineage>
</organism>
<evidence type="ECO:0000256" key="3">
    <source>
        <dbReference type="ARBA" id="ARBA00022670"/>
    </source>
</evidence>
<evidence type="ECO:0000313" key="11">
    <source>
        <dbReference type="EMBL" id="KPI40489.1"/>
    </source>
</evidence>
<name>A0A0N0NMQ7_9EURO</name>
<proteinExistence type="inferred from homology"/>
<dbReference type="EMBL" id="LFJN01000012">
    <property type="protein sequence ID" value="KPI40489.1"/>
    <property type="molecule type" value="Genomic_DNA"/>
</dbReference>
<dbReference type="AlphaFoldDB" id="A0A0N0NMQ7"/>
<dbReference type="InterPro" id="IPR001969">
    <property type="entry name" value="Aspartic_peptidase_AS"/>
</dbReference>
<comment type="caution">
    <text evidence="11">The sequence shown here is derived from an EMBL/GenBank/DDBJ whole genome shotgun (WGS) entry which is preliminary data.</text>
</comment>
<comment type="similarity">
    <text evidence="2 8">Belongs to the peptidase A1 family.</text>
</comment>
<dbReference type="RefSeq" id="XP_018000452.1">
    <property type="nucleotide sequence ID" value="XM_018147821.1"/>
</dbReference>
<evidence type="ECO:0000259" key="10">
    <source>
        <dbReference type="PROSITE" id="PS51767"/>
    </source>
</evidence>
<dbReference type="Proteomes" id="UP000038010">
    <property type="component" value="Unassembled WGS sequence"/>
</dbReference>
<dbReference type="Pfam" id="PF00026">
    <property type="entry name" value="Asp"/>
    <property type="match status" value="1"/>
</dbReference>
<dbReference type="STRING" id="1664694.A0A0N0NMQ7"/>
<feature type="compositionally biased region" description="Gly residues" evidence="9">
    <location>
        <begin position="482"/>
        <end position="497"/>
    </location>
</feature>
<dbReference type="PANTHER" id="PTHR47966:SF65">
    <property type="entry name" value="ASPARTIC-TYPE ENDOPEPTIDASE"/>
    <property type="match status" value="1"/>
</dbReference>
<dbReference type="InterPro" id="IPR033121">
    <property type="entry name" value="PEPTIDASE_A1"/>
</dbReference>
<dbReference type="InterPro" id="IPR001461">
    <property type="entry name" value="Aspartic_peptidase_A1"/>
</dbReference>
<keyword evidence="3 8" id="KW-0645">Protease</keyword>
<feature type="region of interest" description="Disordered" evidence="9">
    <location>
        <begin position="452"/>
        <end position="501"/>
    </location>
</feature>
<dbReference type="CDD" id="cd05474">
    <property type="entry name" value="SAP_like"/>
    <property type="match status" value="1"/>
</dbReference>